<keyword evidence="1" id="KW-0472">Membrane</keyword>
<feature type="transmembrane region" description="Helical" evidence="1">
    <location>
        <begin position="6"/>
        <end position="27"/>
    </location>
</feature>
<keyword evidence="1" id="KW-0812">Transmembrane</keyword>
<evidence type="ECO:0000313" key="2">
    <source>
        <dbReference type="EMBL" id="MFC7309234.1"/>
    </source>
</evidence>
<sequence>MSEIAVIAVVGGILWAVALLLALWALWRTRTVVSWAITEFAHDSGPRGLFVVTLANCGTGTAHRVRVRGSGEDEMVGTVARVPPGGVVHVHLRVVAPLYAGGADELPEHIDVSWTQAALRGRRRRERVSLDRQDLPHTLDELLSRGFVDGVNHYDI</sequence>
<evidence type="ECO:0008006" key="4">
    <source>
        <dbReference type="Google" id="ProtNLM"/>
    </source>
</evidence>
<accession>A0ABW2JSV0</accession>
<comment type="caution">
    <text evidence="2">The sequence shown here is derived from an EMBL/GenBank/DDBJ whole genome shotgun (WGS) entry which is preliminary data.</text>
</comment>
<organism evidence="2 3">
    <name type="scientific">Streptomyces monticola</name>
    <dbReference type="NCBI Taxonomy" id="2666263"/>
    <lineage>
        <taxon>Bacteria</taxon>
        <taxon>Bacillati</taxon>
        <taxon>Actinomycetota</taxon>
        <taxon>Actinomycetes</taxon>
        <taxon>Kitasatosporales</taxon>
        <taxon>Streptomycetaceae</taxon>
        <taxon>Streptomyces</taxon>
    </lineage>
</organism>
<keyword evidence="3" id="KW-1185">Reference proteome</keyword>
<gene>
    <name evidence="2" type="ORF">ACFQVC_34125</name>
</gene>
<evidence type="ECO:0000313" key="3">
    <source>
        <dbReference type="Proteomes" id="UP001596523"/>
    </source>
</evidence>
<name>A0ABW2JSV0_9ACTN</name>
<evidence type="ECO:0000256" key="1">
    <source>
        <dbReference type="SAM" id="Phobius"/>
    </source>
</evidence>
<dbReference type="RefSeq" id="WP_381837967.1">
    <property type="nucleotide sequence ID" value="NZ_JBHTCF010000020.1"/>
</dbReference>
<reference evidence="3" key="1">
    <citation type="journal article" date="2019" name="Int. J. Syst. Evol. Microbiol.">
        <title>The Global Catalogue of Microorganisms (GCM) 10K type strain sequencing project: providing services to taxonomists for standard genome sequencing and annotation.</title>
        <authorList>
            <consortium name="The Broad Institute Genomics Platform"/>
            <consortium name="The Broad Institute Genome Sequencing Center for Infectious Disease"/>
            <person name="Wu L."/>
            <person name="Ma J."/>
        </authorList>
    </citation>
    <scope>NUCLEOTIDE SEQUENCE [LARGE SCALE GENOMIC DNA]</scope>
    <source>
        <strain evidence="3">SYNS20</strain>
    </source>
</reference>
<keyword evidence="1" id="KW-1133">Transmembrane helix</keyword>
<protein>
    <recommendedName>
        <fullName evidence="4">DUF3592 domain-containing protein</fullName>
    </recommendedName>
</protein>
<dbReference type="EMBL" id="JBHTCF010000020">
    <property type="protein sequence ID" value="MFC7309234.1"/>
    <property type="molecule type" value="Genomic_DNA"/>
</dbReference>
<proteinExistence type="predicted"/>
<dbReference type="Proteomes" id="UP001596523">
    <property type="component" value="Unassembled WGS sequence"/>
</dbReference>